<dbReference type="AlphaFoldDB" id="A0AAD4CPU9"/>
<dbReference type="Proteomes" id="UP001194746">
    <property type="component" value="Unassembled WGS sequence"/>
</dbReference>
<protein>
    <submittedName>
        <fullName evidence="1">Uncharacterized protein</fullName>
    </submittedName>
</protein>
<name>A0AAD4CPU9_ASPNN</name>
<reference evidence="1" key="2">
    <citation type="submission" date="2020-02" db="EMBL/GenBank/DDBJ databases">
        <authorList>
            <person name="Gilchrist C.L.M."/>
            <person name="Chooi Y.-H."/>
        </authorList>
    </citation>
    <scope>NUCLEOTIDE SEQUENCE</scope>
    <source>
        <strain evidence="1">MST-FP2251</strain>
    </source>
</reference>
<evidence type="ECO:0000313" key="2">
    <source>
        <dbReference type="Proteomes" id="UP001194746"/>
    </source>
</evidence>
<reference evidence="1" key="1">
    <citation type="journal article" date="2019" name="Beilstein J. Org. Chem.">
        <title>Nanangenines: drimane sesquiterpenoids as the dominant metabolite cohort of a novel Australian fungus, Aspergillus nanangensis.</title>
        <authorList>
            <person name="Lacey H.J."/>
            <person name="Gilchrist C.L.M."/>
            <person name="Crombie A."/>
            <person name="Kalaitzis J.A."/>
            <person name="Vuong D."/>
            <person name="Rutledge P.J."/>
            <person name="Turner P."/>
            <person name="Pitt J.I."/>
            <person name="Lacey E."/>
            <person name="Chooi Y.H."/>
            <person name="Piggott A.M."/>
        </authorList>
    </citation>
    <scope>NUCLEOTIDE SEQUENCE</scope>
    <source>
        <strain evidence="1">MST-FP2251</strain>
    </source>
</reference>
<proteinExistence type="predicted"/>
<comment type="caution">
    <text evidence="1">The sequence shown here is derived from an EMBL/GenBank/DDBJ whole genome shotgun (WGS) entry which is preliminary data.</text>
</comment>
<keyword evidence="2" id="KW-1185">Reference proteome</keyword>
<sequence length="250" mass="28509">MPVFWADTRTFRINWDELDTDLTFLTCPELEAAKEDFEKYFGVKGMFLDRTAAPGLYIIRFIVIDLSLHLEEYTKPELVTLAGRFLRVLLTGGVTHDHQRRAPEMLKTLSELLTVSPANVTDEDWQVGHVIIWAMRNVIRDRVTDPLFRSLATDLQWVHTLHRLVVTLVDRHRDHHMEEGALLLLNHAAFMQDLRSSHGITLYDSPALRPFIYIAPVGAYQEALRSCGVDTSECGISTSPFDPLTPPQTP</sequence>
<accession>A0AAD4CPU9</accession>
<dbReference type="EMBL" id="VCAU01000026">
    <property type="protein sequence ID" value="KAF9890509.1"/>
    <property type="molecule type" value="Genomic_DNA"/>
</dbReference>
<organism evidence="1 2">
    <name type="scientific">Aspergillus nanangensis</name>
    <dbReference type="NCBI Taxonomy" id="2582783"/>
    <lineage>
        <taxon>Eukaryota</taxon>
        <taxon>Fungi</taxon>
        <taxon>Dikarya</taxon>
        <taxon>Ascomycota</taxon>
        <taxon>Pezizomycotina</taxon>
        <taxon>Eurotiomycetes</taxon>
        <taxon>Eurotiomycetidae</taxon>
        <taxon>Eurotiales</taxon>
        <taxon>Aspergillaceae</taxon>
        <taxon>Aspergillus</taxon>
        <taxon>Aspergillus subgen. Circumdati</taxon>
    </lineage>
</organism>
<gene>
    <name evidence="1" type="ORF">FE257_005914</name>
</gene>
<evidence type="ECO:0000313" key="1">
    <source>
        <dbReference type="EMBL" id="KAF9890509.1"/>
    </source>
</evidence>